<feature type="coiled-coil region" evidence="1">
    <location>
        <begin position="333"/>
        <end position="367"/>
    </location>
</feature>
<evidence type="ECO:0000256" key="1">
    <source>
        <dbReference type="SAM" id="Coils"/>
    </source>
</evidence>
<dbReference type="Pfam" id="PF23219">
    <property type="entry name" value="LAMB1"/>
    <property type="match status" value="1"/>
</dbReference>
<reference evidence="3" key="1">
    <citation type="submission" date="2023-07" db="EMBL/GenBank/DDBJ databases">
        <authorList>
            <person name="Stuckert A."/>
        </authorList>
    </citation>
    <scope>NUCLEOTIDE SEQUENCE</scope>
</reference>
<evidence type="ECO:0000313" key="4">
    <source>
        <dbReference type="Proteomes" id="UP001176940"/>
    </source>
</evidence>
<feature type="coiled-coil region" evidence="1">
    <location>
        <begin position="154"/>
        <end position="181"/>
    </location>
</feature>
<evidence type="ECO:0000313" key="3">
    <source>
        <dbReference type="EMBL" id="CAJ0944057.1"/>
    </source>
</evidence>
<organism evidence="3 4">
    <name type="scientific">Ranitomeya imitator</name>
    <name type="common">mimic poison frog</name>
    <dbReference type="NCBI Taxonomy" id="111125"/>
    <lineage>
        <taxon>Eukaryota</taxon>
        <taxon>Metazoa</taxon>
        <taxon>Chordata</taxon>
        <taxon>Craniata</taxon>
        <taxon>Vertebrata</taxon>
        <taxon>Euteleostomi</taxon>
        <taxon>Amphibia</taxon>
        <taxon>Batrachia</taxon>
        <taxon>Anura</taxon>
        <taxon>Neobatrachia</taxon>
        <taxon>Hyloidea</taxon>
        <taxon>Dendrobatidae</taxon>
        <taxon>Dendrobatinae</taxon>
        <taxon>Ranitomeya</taxon>
    </lineage>
</organism>
<dbReference type="InterPro" id="IPR056558">
    <property type="entry name" value="LAMB1-4_helical"/>
</dbReference>
<feature type="domain" description="LAMB1/2/3/4 helical" evidence="2">
    <location>
        <begin position="302"/>
        <end position="362"/>
    </location>
</feature>
<accession>A0ABN9LMW3</accession>
<proteinExistence type="predicted"/>
<gene>
    <name evidence="3" type="ORF">RIMI_LOCUS10237349</name>
</gene>
<sequence length="458" mass="50466">MAVSELPPLGILGSGHIWTEQDVKTLQDIQESLEKITKHYKTSLSAVEKARNAAPMINTATKTRKNILNALNNLDAKDKQNLDKLNTMKSLQISKMNEMVCGTVWDFPCDRAPCGGALCRDKFGNRKCGGPNCNGAMQVAKDALNKANETDTKLKRVAIQLLEAEKQIANIRQIAEDTKLKASRLNKTLSKAMSRIEADKNRSKELIKNVKNFLLGATPGQTKDTQELTPKGLAHRKRTADAGMHKQVQAGMAVVVPPADAGQCRPLLLEPRRNAEGIGGMDSVPVHQCREMSGGKTPEEVDGTVGAEEIEKIANAILDIKLPAAPYDLINMLNKIKKYCDDYKNNKIDLQNQLEEVKKLTQRAKDAKYWSFRLETRESKIFSTTYSNSPSTNTGAGGSTEGTIGATYLCNNDLWNTLWMAKEAGRSKRNDTGLRTSEILYGPMKRGLNLGEETFIGT</sequence>
<dbReference type="Proteomes" id="UP001176940">
    <property type="component" value="Unassembled WGS sequence"/>
</dbReference>
<name>A0ABN9LMW3_9NEOB</name>
<dbReference type="EMBL" id="CAUEEQ010022000">
    <property type="protein sequence ID" value="CAJ0944057.1"/>
    <property type="molecule type" value="Genomic_DNA"/>
</dbReference>
<keyword evidence="1" id="KW-0175">Coiled coil</keyword>
<comment type="caution">
    <text evidence="3">The sequence shown here is derived from an EMBL/GenBank/DDBJ whole genome shotgun (WGS) entry which is preliminary data.</text>
</comment>
<protein>
    <recommendedName>
        <fullName evidence="2">LAMB1/2/3/4 helical domain-containing protein</fullName>
    </recommendedName>
</protein>
<evidence type="ECO:0000259" key="2">
    <source>
        <dbReference type="Pfam" id="PF23219"/>
    </source>
</evidence>
<keyword evidence="4" id="KW-1185">Reference proteome</keyword>